<keyword evidence="3" id="KW-0347">Helicase</keyword>
<dbReference type="Gene3D" id="3.40.50.300">
    <property type="entry name" value="P-loop containing nucleotide triphosphate hydrolases"/>
    <property type="match status" value="2"/>
</dbReference>
<dbReference type="GO" id="GO:0003676">
    <property type="term" value="F:nucleic acid binding"/>
    <property type="evidence" value="ECO:0007669"/>
    <property type="project" value="InterPro"/>
</dbReference>
<dbReference type="GO" id="GO:0003724">
    <property type="term" value="F:RNA helicase activity"/>
    <property type="evidence" value="ECO:0007669"/>
    <property type="project" value="TreeGrafter"/>
</dbReference>
<reference evidence="7" key="2">
    <citation type="journal article" date="2022" name="Hortic Res">
        <title>The genome of Dioscorea zingiberensis sheds light on the biosynthesis, origin and evolution of the medicinally important diosgenin saponins.</title>
        <authorList>
            <person name="Li Y."/>
            <person name="Tan C."/>
            <person name="Li Z."/>
            <person name="Guo J."/>
            <person name="Li S."/>
            <person name="Chen X."/>
            <person name="Wang C."/>
            <person name="Dai X."/>
            <person name="Yang H."/>
            <person name="Song W."/>
            <person name="Hou L."/>
            <person name="Xu J."/>
            <person name="Tong Z."/>
            <person name="Xu A."/>
            <person name="Yuan X."/>
            <person name="Wang W."/>
            <person name="Yang Q."/>
            <person name="Chen L."/>
            <person name="Sun Z."/>
            <person name="Wang K."/>
            <person name="Pan B."/>
            <person name="Chen J."/>
            <person name="Bao Y."/>
            <person name="Liu F."/>
            <person name="Qi X."/>
            <person name="Gang D.R."/>
            <person name="Wen J."/>
            <person name="Li J."/>
        </authorList>
    </citation>
    <scope>NUCLEOTIDE SEQUENCE</scope>
    <source>
        <strain evidence="7">Dzin_1.0</strain>
    </source>
</reference>
<keyword evidence="1" id="KW-0547">Nucleotide-binding</keyword>
<dbReference type="GO" id="GO:0005829">
    <property type="term" value="C:cytosol"/>
    <property type="evidence" value="ECO:0007669"/>
    <property type="project" value="TreeGrafter"/>
</dbReference>
<sequence>MTTIRPPSASPTSAFASGPPPPAGSSGMRRPTDVQRCCIPRILSGSNVTAVAHTGSGKTAAFALPILHRLAECPFGFLVLDEADRVLDAGFRRNSKSFINVLPRNRQTLPIFRDSDR</sequence>
<gene>
    <name evidence="7" type="ORF">J5N97_016134</name>
</gene>
<evidence type="ECO:0000313" key="7">
    <source>
        <dbReference type="EMBL" id="KAJ0974169.1"/>
    </source>
</evidence>
<dbReference type="InterPro" id="IPR011545">
    <property type="entry name" value="DEAD/DEAH_box_helicase_dom"/>
</dbReference>
<dbReference type="InterPro" id="IPR000629">
    <property type="entry name" value="RNA-helicase_DEAD-box_CS"/>
</dbReference>
<dbReference type="GO" id="GO:0005524">
    <property type="term" value="F:ATP binding"/>
    <property type="evidence" value="ECO:0007669"/>
    <property type="project" value="UniProtKB-KW"/>
</dbReference>
<dbReference type="EMBL" id="JAGGNH010000004">
    <property type="protein sequence ID" value="KAJ0974169.1"/>
    <property type="molecule type" value="Genomic_DNA"/>
</dbReference>
<evidence type="ECO:0000259" key="6">
    <source>
        <dbReference type="Pfam" id="PF00270"/>
    </source>
</evidence>
<dbReference type="InterPro" id="IPR027417">
    <property type="entry name" value="P-loop_NTPase"/>
</dbReference>
<feature type="region of interest" description="Disordered" evidence="5">
    <location>
        <begin position="1"/>
        <end position="31"/>
    </location>
</feature>
<name>A0A9D5CJT0_9LILI</name>
<dbReference type="PANTHER" id="PTHR47959">
    <property type="entry name" value="ATP-DEPENDENT RNA HELICASE RHLE-RELATED"/>
    <property type="match status" value="1"/>
</dbReference>
<evidence type="ECO:0000256" key="2">
    <source>
        <dbReference type="ARBA" id="ARBA00022801"/>
    </source>
</evidence>
<dbReference type="InterPro" id="IPR050079">
    <property type="entry name" value="DEAD_box_RNA_helicase"/>
</dbReference>
<accession>A0A9D5CJT0</accession>
<feature type="domain" description="DEAD/DEAH-box helicase" evidence="6">
    <location>
        <begin position="32"/>
        <end position="70"/>
    </location>
</feature>
<evidence type="ECO:0000256" key="3">
    <source>
        <dbReference type="ARBA" id="ARBA00022806"/>
    </source>
</evidence>
<evidence type="ECO:0000313" key="8">
    <source>
        <dbReference type="Proteomes" id="UP001085076"/>
    </source>
</evidence>
<dbReference type="PANTHER" id="PTHR47959:SF24">
    <property type="entry name" value="ATP-DEPENDENT RNA HELICASE"/>
    <property type="match status" value="1"/>
</dbReference>
<evidence type="ECO:0000256" key="5">
    <source>
        <dbReference type="SAM" id="MobiDB-lite"/>
    </source>
</evidence>
<organism evidence="7 8">
    <name type="scientific">Dioscorea zingiberensis</name>
    <dbReference type="NCBI Taxonomy" id="325984"/>
    <lineage>
        <taxon>Eukaryota</taxon>
        <taxon>Viridiplantae</taxon>
        <taxon>Streptophyta</taxon>
        <taxon>Embryophyta</taxon>
        <taxon>Tracheophyta</taxon>
        <taxon>Spermatophyta</taxon>
        <taxon>Magnoliopsida</taxon>
        <taxon>Liliopsida</taxon>
        <taxon>Dioscoreales</taxon>
        <taxon>Dioscoreaceae</taxon>
        <taxon>Dioscorea</taxon>
    </lineage>
</organism>
<evidence type="ECO:0000256" key="1">
    <source>
        <dbReference type="ARBA" id="ARBA00022741"/>
    </source>
</evidence>
<dbReference type="PROSITE" id="PS00039">
    <property type="entry name" value="DEAD_ATP_HELICASE"/>
    <property type="match status" value="1"/>
</dbReference>
<evidence type="ECO:0000256" key="4">
    <source>
        <dbReference type="ARBA" id="ARBA00022840"/>
    </source>
</evidence>
<protein>
    <recommendedName>
        <fullName evidence="6">DEAD/DEAH-box helicase domain-containing protein</fullName>
    </recommendedName>
</protein>
<keyword evidence="2" id="KW-0378">Hydrolase</keyword>
<dbReference type="AlphaFoldDB" id="A0A9D5CJT0"/>
<feature type="compositionally biased region" description="Low complexity" evidence="5">
    <location>
        <begin position="1"/>
        <end position="17"/>
    </location>
</feature>
<dbReference type="GO" id="GO:0016787">
    <property type="term" value="F:hydrolase activity"/>
    <property type="evidence" value="ECO:0007669"/>
    <property type="project" value="UniProtKB-KW"/>
</dbReference>
<dbReference type="OrthoDB" id="10261904at2759"/>
<proteinExistence type="predicted"/>
<comment type="caution">
    <text evidence="7">The sequence shown here is derived from an EMBL/GenBank/DDBJ whole genome shotgun (WGS) entry which is preliminary data.</text>
</comment>
<dbReference type="Pfam" id="PF00270">
    <property type="entry name" value="DEAD"/>
    <property type="match status" value="1"/>
</dbReference>
<keyword evidence="8" id="KW-1185">Reference proteome</keyword>
<dbReference type="SUPFAM" id="SSF52540">
    <property type="entry name" value="P-loop containing nucleoside triphosphate hydrolases"/>
    <property type="match status" value="1"/>
</dbReference>
<reference evidence="7" key="1">
    <citation type="submission" date="2021-03" db="EMBL/GenBank/DDBJ databases">
        <authorList>
            <person name="Li Z."/>
            <person name="Yang C."/>
        </authorList>
    </citation>
    <scope>NUCLEOTIDE SEQUENCE</scope>
    <source>
        <strain evidence="7">Dzin_1.0</strain>
        <tissue evidence="7">Leaf</tissue>
    </source>
</reference>
<dbReference type="Proteomes" id="UP001085076">
    <property type="component" value="Miscellaneous, Linkage group lg04"/>
</dbReference>
<keyword evidence="4" id="KW-0067">ATP-binding</keyword>